<dbReference type="InterPro" id="IPR000156">
    <property type="entry name" value="Ran_bind_dom"/>
</dbReference>
<sequence>MNRNGISSAVPDTPERERQGSESSDSEYVENVHVELAPILPIVHVSTHEEDEEEFLKIRAKLYRFDAASDPPEWKERGTGELKILRHKEKSSFRVVMRRDKTLKVCLNHYVTPMMDLKRSSNNEKAFIYSVLADYTFETTRSECFALKFATVDNAMHFKSSFEKAKEILKTDCDLYNGKIDNEIQEECEKILKEEEEAKEDEELDISKKLSELEVSEGEKGSEKEENVEEPEKSLETEK</sequence>
<dbReference type="FunFam" id="2.30.29.30:FF:000824">
    <property type="entry name" value="Ran-specific GTPase-activating protein"/>
    <property type="match status" value="1"/>
</dbReference>
<dbReference type="Proteomes" id="UP001152799">
    <property type="component" value="Chromosome 6"/>
</dbReference>
<dbReference type="OrthoDB" id="2357150at2759"/>
<comment type="function">
    <text evidence="4">Plays a role in RAN-dependent nucleocytoplasmic transport. Alleviates the TNPO1-dependent inhibition of RAN GTPase activity and mediates the dissociation of RAN from proteins involved in transport into the nucleus. Induces a conformation change in the complex formed by XPO1 and RAN that triggers the release of the nuclear export signal of cargo proteins. Promotes the disassembly of the complex formed by RAN and importin beta. Promotes dissociation of RAN from a complex with KPNA2 and CSE1L. Required for normal mitotic spindle assembly and normal progress through mitosis via its effect on RAN. Does not increase the RAN GTPase activity by itself, but increases GTP hydrolysis mediated by RANGAP1. Inhibits RCC1-dependent exchange of RAN-bound GDP by GTP.</text>
</comment>
<evidence type="ECO:0000256" key="5">
    <source>
        <dbReference type="ARBA" id="ARBA00061276"/>
    </source>
</evidence>
<keyword evidence="12" id="KW-1185">Reference proteome</keyword>
<evidence type="ECO:0000313" key="11">
    <source>
        <dbReference type="EMBL" id="CAG9770754.1"/>
    </source>
</evidence>
<evidence type="ECO:0000313" key="12">
    <source>
        <dbReference type="Proteomes" id="UP001152799"/>
    </source>
</evidence>
<dbReference type="PROSITE" id="PS50196">
    <property type="entry name" value="RANBD1"/>
    <property type="match status" value="1"/>
</dbReference>
<dbReference type="SMART" id="SM00160">
    <property type="entry name" value="RanBD"/>
    <property type="match status" value="1"/>
</dbReference>
<feature type="domain" description="RanBD1" evidence="10">
    <location>
        <begin position="33"/>
        <end position="171"/>
    </location>
</feature>
<evidence type="ECO:0000256" key="9">
    <source>
        <dbReference type="SAM" id="MobiDB-lite"/>
    </source>
</evidence>
<keyword evidence="2" id="KW-0597">Phosphoprotein</keyword>
<evidence type="ECO:0000256" key="7">
    <source>
        <dbReference type="ARBA" id="ARBA00067380"/>
    </source>
</evidence>
<evidence type="ECO:0000256" key="6">
    <source>
        <dbReference type="ARBA" id="ARBA00066150"/>
    </source>
</evidence>
<dbReference type="Pfam" id="PF00638">
    <property type="entry name" value="Ran_BP1"/>
    <property type="match status" value="1"/>
</dbReference>
<keyword evidence="1" id="KW-0343">GTPase activation</keyword>
<name>A0A9N9QHK6_9CUCU</name>
<feature type="region of interest" description="Disordered" evidence="9">
    <location>
        <begin position="1"/>
        <end position="28"/>
    </location>
</feature>
<dbReference type="AlphaFoldDB" id="A0A9N9QHK6"/>
<dbReference type="CDD" id="cd13179">
    <property type="entry name" value="RanBD_RanBP1"/>
    <property type="match status" value="1"/>
</dbReference>
<dbReference type="InterPro" id="IPR045256">
    <property type="entry name" value="RanBP1_RanBD"/>
</dbReference>
<gene>
    <name evidence="11" type="ORF">CEUTPL_LOCUS11200</name>
</gene>
<dbReference type="SUPFAM" id="SSF50729">
    <property type="entry name" value="PH domain-like"/>
    <property type="match status" value="1"/>
</dbReference>
<dbReference type="GO" id="GO:0005096">
    <property type="term" value="F:GTPase activator activity"/>
    <property type="evidence" value="ECO:0007669"/>
    <property type="project" value="UniProtKB-KW"/>
</dbReference>
<evidence type="ECO:0000259" key="10">
    <source>
        <dbReference type="PROSITE" id="PS50196"/>
    </source>
</evidence>
<dbReference type="GO" id="GO:0005643">
    <property type="term" value="C:nuclear pore"/>
    <property type="evidence" value="ECO:0007669"/>
    <property type="project" value="TreeGrafter"/>
</dbReference>
<reference evidence="11" key="1">
    <citation type="submission" date="2022-01" db="EMBL/GenBank/DDBJ databases">
        <authorList>
            <person name="King R."/>
        </authorList>
    </citation>
    <scope>NUCLEOTIDE SEQUENCE</scope>
</reference>
<dbReference type="GO" id="GO:0006913">
    <property type="term" value="P:nucleocytoplasmic transport"/>
    <property type="evidence" value="ECO:0007669"/>
    <property type="project" value="InterPro"/>
</dbReference>
<comment type="similarity">
    <text evidence="5">Belongs to the RANBP1 family.</text>
</comment>
<dbReference type="InterPro" id="IPR045255">
    <property type="entry name" value="RanBP1-like"/>
</dbReference>
<dbReference type="EMBL" id="OU892282">
    <property type="protein sequence ID" value="CAG9770754.1"/>
    <property type="molecule type" value="Genomic_DNA"/>
</dbReference>
<dbReference type="GO" id="GO:0005737">
    <property type="term" value="C:cytoplasm"/>
    <property type="evidence" value="ECO:0007669"/>
    <property type="project" value="TreeGrafter"/>
</dbReference>
<feature type="region of interest" description="Disordered" evidence="9">
    <location>
        <begin position="195"/>
        <end position="239"/>
    </location>
</feature>
<organism evidence="11 12">
    <name type="scientific">Ceutorhynchus assimilis</name>
    <name type="common">cabbage seed weevil</name>
    <dbReference type="NCBI Taxonomy" id="467358"/>
    <lineage>
        <taxon>Eukaryota</taxon>
        <taxon>Metazoa</taxon>
        <taxon>Ecdysozoa</taxon>
        <taxon>Arthropoda</taxon>
        <taxon>Hexapoda</taxon>
        <taxon>Insecta</taxon>
        <taxon>Pterygota</taxon>
        <taxon>Neoptera</taxon>
        <taxon>Endopterygota</taxon>
        <taxon>Coleoptera</taxon>
        <taxon>Polyphaga</taxon>
        <taxon>Cucujiformia</taxon>
        <taxon>Curculionidae</taxon>
        <taxon>Ceutorhynchinae</taxon>
        <taxon>Ceutorhynchus</taxon>
    </lineage>
</organism>
<dbReference type="InterPro" id="IPR011993">
    <property type="entry name" value="PH-like_dom_sf"/>
</dbReference>
<evidence type="ECO:0000256" key="1">
    <source>
        <dbReference type="ARBA" id="ARBA00022468"/>
    </source>
</evidence>
<comment type="subunit">
    <text evidence="6">Interacts with RAN (via C-terminus of GTP-bound form) but not with GDP-bound RAN. Identified in a complex composed of RAN, RANGAP1 and RANBP1. Identified in a complex that contains TNPO1, RAN and RANBP1. Identified in a complex that contains CSE1L, KPNA2, RAN and RANBP1. Identified in a complex with nucleotide-free RAN and RCC1.</text>
</comment>
<feature type="compositionally biased region" description="Basic and acidic residues" evidence="9">
    <location>
        <begin position="205"/>
        <end position="239"/>
    </location>
</feature>
<feature type="compositionally biased region" description="Acidic residues" evidence="9">
    <location>
        <begin position="195"/>
        <end position="204"/>
    </location>
</feature>
<dbReference type="PANTHER" id="PTHR23138">
    <property type="entry name" value="RAN BINDING PROTEIN"/>
    <property type="match status" value="1"/>
</dbReference>
<dbReference type="PANTHER" id="PTHR23138:SF94">
    <property type="entry name" value="RAN BINDING PROTEIN 1"/>
    <property type="match status" value="1"/>
</dbReference>
<evidence type="ECO:0000256" key="3">
    <source>
        <dbReference type="ARBA" id="ARBA00022990"/>
    </source>
</evidence>
<dbReference type="Gene3D" id="2.30.29.30">
    <property type="entry name" value="Pleckstrin-homology domain (PH domain)/Phosphotyrosine-binding domain (PTB)"/>
    <property type="match status" value="1"/>
</dbReference>
<accession>A0A9N9QHK6</accession>
<keyword evidence="3" id="KW-0007">Acetylation</keyword>
<evidence type="ECO:0000256" key="8">
    <source>
        <dbReference type="ARBA" id="ARBA00081162"/>
    </source>
</evidence>
<evidence type="ECO:0000256" key="4">
    <source>
        <dbReference type="ARBA" id="ARBA00056716"/>
    </source>
</evidence>
<proteinExistence type="inferred from homology"/>
<evidence type="ECO:0000256" key="2">
    <source>
        <dbReference type="ARBA" id="ARBA00022553"/>
    </source>
</evidence>
<protein>
    <recommendedName>
        <fullName evidence="7">Ran-specific GTPase-activating protein</fullName>
    </recommendedName>
    <alternativeName>
        <fullName evidence="8">Ran-binding protein 1</fullName>
    </alternativeName>
</protein>